<gene>
    <name evidence="2" type="ORF">E3N88_41671</name>
</gene>
<sequence>MATKRSRISWKQEGVENQPQGEPTPIAPSFRWRWWPFSDEEGAAMKKVENGGRGDATVVVAIQAVVVADWNPFNSGGGHSCDTLIPHGS</sequence>
<accession>A0A5N6LJZ3</accession>
<dbReference type="AlphaFoldDB" id="A0A5N6LJZ3"/>
<reference evidence="2 3" key="1">
    <citation type="submission" date="2019-05" db="EMBL/GenBank/DDBJ databases">
        <title>Mikania micrantha, genome provides insights into the molecular mechanism of rapid growth.</title>
        <authorList>
            <person name="Liu B."/>
        </authorList>
    </citation>
    <scope>NUCLEOTIDE SEQUENCE [LARGE SCALE GENOMIC DNA]</scope>
    <source>
        <strain evidence="2">NLD-2019</strain>
        <tissue evidence="2">Leaf</tissue>
    </source>
</reference>
<name>A0A5N6LJZ3_9ASTR</name>
<evidence type="ECO:0000256" key="1">
    <source>
        <dbReference type="SAM" id="MobiDB-lite"/>
    </source>
</evidence>
<proteinExistence type="predicted"/>
<evidence type="ECO:0000313" key="3">
    <source>
        <dbReference type="Proteomes" id="UP000326396"/>
    </source>
</evidence>
<comment type="caution">
    <text evidence="2">The sequence shown here is derived from an EMBL/GenBank/DDBJ whole genome shotgun (WGS) entry which is preliminary data.</text>
</comment>
<keyword evidence="3" id="KW-1185">Reference proteome</keyword>
<protein>
    <submittedName>
        <fullName evidence="2">Uncharacterized protein</fullName>
    </submittedName>
</protein>
<feature type="region of interest" description="Disordered" evidence="1">
    <location>
        <begin position="1"/>
        <end position="29"/>
    </location>
</feature>
<organism evidence="2 3">
    <name type="scientific">Mikania micrantha</name>
    <name type="common">bitter vine</name>
    <dbReference type="NCBI Taxonomy" id="192012"/>
    <lineage>
        <taxon>Eukaryota</taxon>
        <taxon>Viridiplantae</taxon>
        <taxon>Streptophyta</taxon>
        <taxon>Embryophyta</taxon>
        <taxon>Tracheophyta</taxon>
        <taxon>Spermatophyta</taxon>
        <taxon>Magnoliopsida</taxon>
        <taxon>eudicotyledons</taxon>
        <taxon>Gunneridae</taxon>
        <taxon>Pentapetalae</taxon>
        <taxon>asterids</taxon>
        <taxon>campanulids</taxon>
        <taxon>Asterales</taxon>
        <taxon>Asteraceae</taxon>
        <taxon>Asteroideae</taxon>
        <taxon>Heliantheae alliance</taxon>
        <taxon>Eupatorieae</taxon>
        <taxon>Mikania</taxon>
    </lineage>
</organism>
<evidence type="ECO:0000313" key="2">
    <source>
        <dbReference type="EMBL" id="KAD2191120.1"/>
    </source>
</evidence>
<dbReference type="Proteomes" id="UP000326396">
    <property type="component" value="Unassembled WGS sequence"/>
</dbReference>
<dbReference type="EMBL" id="SZYD01000099">
    <property type="protein sequence ID" value="KAD2191120.1"/>
    <property type="molecule type" value="Genomic_DNA"/>
</dbReference>